<evidence type="ECO:0000313" key="1">
    <source>
        <dbReference type="EMBL" id="GFR57952.1"/>
    </source>
</evidence>
<sequence length="207" mass="23002">MTVTTKYTLQCLLACVIHLDNITCIRSSFQPLVYTPLHVRRNASTGGCPQMYVDSEAACAMQCYVNTWCRVYVLGPCDQQPPPNPCLCVICQMDPVIHTHTEAERSSRKILSPKRLVDNNRRGLGLNWARVHPNCRDASQTIQSSTGVSPILALQVVSLAMASPGRSKVTARPVCPAEFSPRGLATCYSDEGVWRDQHTLICYCRFL</sequence>
<comment type="caution">
    <text evidence="1">The sequence shown here is derived from an EMBL/GenBank/DDBJ whole genome shotgun (WGS) entry which is preliminary data.</text>
</comment>
<dbReference type="AlphaFoldDB" id="A0AAV4EAE4"/>
<evidence type="ECO:0000313" key="2">
    <source>
        <dbReference type="Proteomes" id="UP000762676"/>
    </source>
</evidence>
<keyword evidence="2" id="KW-1185">Reference proteome</keyword>
<protein>
    <recommendedName>
        <fullName evidence="3">Apple domain-containing protein</fullName>
    </recommendedName>
</protein>
<dbReference type="Proteomes" id="UP000762676">
    <property type="component" value="Unassembled WGS sequence"/>
</dbReference>
<proteinExistence type="predicted"/>
<gene>
    <name evidence="1" type="ORF">ElyMa_001757800</name>
</gene>
<accession>A0AAV4EAE4</accession>
<evidence type="ECO:0008006" key="3">
    <source>
        <dbReference type="Google" id="ProtNLM"/>
    </source>
</evidence>
<name>A0AAV4EAE4_9GAST</name>
<organism evidence="1 2">
    <name type="scientific">Elysia marginata</name>
    <dbReference type="NCBI Taxonomy" id="1093978"/>
    <lineage>
        <taxon>Eukaryota</taxon>
        <taxon>Metazoa</taxon>
        <taxon>Spiralia</taxon>
        <taxon>Lophotrochozoa</taxon>
        <taxon>Mollusca</taxon>
        <taxon>Gastropoda</taxon>
        <taxon>Heterobranchia</taxon>
        <taxon>Euthyneura</taxon>
        <taxon>Panpulmonata</taxon>
        <taxon>Sacoglossa</taxon>
        <taxon>Placobranchoidea</taxon>
        <taxon>Plakobranchidae</taxon>
        <taxon>Elysia</taxon>
    </lineage>
</organism>
<dbReference type="EMBL" id="BMAT01003578">
    <property type="protein sequence ID" value="GFR57952.1"/>
    <property type="molecule type" value="Genomic_DNA"/>
</dbReference>
<reference evidence="1 2" key="1">
    <citation type="journal article" date="2021" name="Elife">
        <title>Chloroplast acquisition without the gene transfer in kleptoplastic sea slugs, Plakobranchus ocellatus.</title>
        <authorList>
            <person name="Maeda T."/>
            <person name="Takahashi S."/>
            <person name="Yoshida T."/>
            <person name="Shimamura S."/>
            <person name="Takaki Y."/>
            <person name="Nagai Y."/>
            <person name="Toyoda A."/>
            <person name="Suzuki Y."/>
            <person name="Arimoto A."/>
            <person name="Ishii H."/>
            <person name="Satoh N."/>
            <person name="Nishiyama T."/>
            <person name="Hasebe M."/>
            <person name="Maruyama T."/>
            <person name="Minagawa J."/>
            <person name="Obokata J."/>
            <person name="Shigenobu S."/>
        </authorList>
    </citation>
    <scope>NUCLEOTIDE SEQUENCE [LARGE SCALE GENOMIC DNA]</scope>
</reference>